<dbReference type="InterPro" id="IPR000182">
    <property type="entry name" value="GNAT_dom"/>
</dbReference>
<dbReference type="CDD" id="cd04301">
    <property type="entry name" value="NAT_SF"/>
    <property type="match status" value="1"/>
</dbReference>
<protein>
    <submittedName>
        <fullName evidence="3">Protein N-acetyltransferase, RimJ/RimL family</fullName>
    </submittedName>
</protein>
<evidence type="ECO:0000313" key="3">
    <source>
        <dbReference type="EMBL" id="SDN76462.1"/>
    </source>
</evidence>
<name>A0A1H0E240_9FIRM</name>
<dbReference type="InterPro" id="IPR051531">
    <property type="entry name" value="N-acetyltransferase"/>
</dbReference>
<feature type="transmembrane region" description="Helical" evidence="1">
    <location>
        <begin position="180"/>
        <end position="200"/>
    </location>
</feature>
<proteinExistence type="predicted"/>
<dbReference type="PANTHER" id="PTHR43792">
    <property type="entry name" value="GNAT FAMILY, PUTATIVE (AFU_ORTHOLOGUE AFUA_3G00765)-RELATED-RELATED"/>
    <property type="match status" value="1"/>
</dbReference>
<evidence type="ECO:0000256" key="1">
    <source>
        <dbReference type="SAM" id="Phobius"/>
    </source>
</evidence>
<dbReference type="GO" id="GO:0016747">
    <property type="term" value="F:acyltransferase activity, transferring groups other than amino-acyl groups"/>
    <property type="evidence" value="ECO:0007669"/>
    <property type="project" value="InterPro"/>
</dbReference>
<feature type="transmembrane region" description="Helical" evidence="1">
    <location>
        <begin position="154"/>
        <end position="174"/>
    </location>
</feature>
<dbReference type="Gene3D" id="3.40.630.30">
    <property type="match status" value="1"/>
</dbReference>
<keyword evidence="3" id="KW-0808">Transferase</keyword>
<reference evidence="3 4" key="1">
    <citation type="submission" date="2016-10" db="EMBL/GenBank/DDBJ databases">
        <authorList>
            <person name="de Groot N.N."/>
        </authorList>
    </citation>
    <scope>NUCLEOTIDE SEQUENCE [LARGE SCALE GENOMIC DNA]</scope>
    <source>
        <strain evidence="3 4">CGMCC 1.5012</strain>
    </source>
</reference>
<dbReference type="PROSITE" id="PS51186">
    <property type="entry name" value="GNAT"/>
    <property type="match status" value="1"/>
</dbReference>
<keyword evidence="1" id="KW-0472">Membrane</keyword>
<dbReference type="Proteomes" id="UP000199182">
    <property type="component" value="Unassembled WGS sequence"/>
</dbReference>
<keyword evidence="1" id="KW-0812">Transmembrane</keyword>
<dbReference type="Pfam" id="PF26273">
    <property type="entry name" value="Gly_zipper"/>
    <property type="match status" value="1"/>
</dbReference>
<feature type="domain" description="N-acetyltransferase" evidence="2">
    <location>
        <begin position="9"/>
        <end position="156"/>
    </location>
</feature>
<dbReference type="EMBL" id="FNID01000031">
    <property type="protein sequence ID" value="SDN76462.1"/>
    <property type="molecule type" value="Genomic_DNA"/>
</dbReference>
<gene>
    <name evidence="3" type="ORF">SAMN05192585_13134</name>
</gene>
<dbReference type="PANTHER" id="PTHR43792:SF13">
    <property type="entry name" value="ACETYLTRANSFERASE"/>
    <property type="match status" value="1"/>
</dbReference>
<dbReference type="AlphaFoldDB" id="A0A1H0E240"/>
<dbReference type="InterPro" id="IPR058598">
    <property type="entry name" value="Gly_zipper-like_dom"/>
</dbReference>
<keyword evidence="1" id="KW-1133">Transmembrane helix</keyword>
<evidence type="ECO:0000313" key="4">
    <source>
        <dbReference type="Proteomes" id="UP000199182"/>
    </source>
</evidence>
<dbReference type="STRING" id="258515.SAMN05192585_13134"/>
<keyword evidence="4" id="KW-1185">Reference proteome</keyword>
<organism evidence="3 4">
    <name type="scientific">Acetanaerobacterium elongatum</name>
    <dbReference type="NCBI Taxonomy" id="258515"/>
    <lineage>
        <taxon>Bacteria</taxon>
        <taxon>Bacillati</taxon>
        <taxon>Bacillota</taxon>
        <taxon>Clostridia</taxon>
        <taxon>Eubacteriales</taxon>
        <taxon>Oscillospiraceae</taxon>
        <taxon>Acetanaerobacterium</taxon>
    </lineage>
</organism>
<dbReference type="Pfam" id="PF13302">
    <property type="entry name" value="Acetyltransf_3"/>
    <property type="match status" value="1"/>
</dbReference>
<dbReference type="SUPFAM" id="SSF55729">
    <property type="entry name" value="Acyl-CoA N-acyltransferases (Nat)"/>
    <property type="match status" value="1"/>
</dbReference>
<accession>A0A1H0E240</accession>
<sequence length="214" mass="23563">MIQLKTKRLRIVPLTTEQLGEYIKKPQADEHMAQALNEMYNGCVEHPKDWLWYTNWLIYLNSDNTPIGSLGFKGCPVNGAVEIGYGIDEPYQNQGYATEAVKAMLAWAFGHQGVYFVTAETEKDNAASIQVLKKNGFAPAGEGKEGPLWELEKPVTSCMAIYMCLGFSVGLSFGAAFKNIGVGFSIGMCIGLALGAAIDAQDRATRERLKKERQ</sequence>
<evidence type="ECO:0000259" key="2">
    <source>
        <dbReference type="PROSITE" id="PS51186"/>
    </source>
</evidence>
<dbReference type="InterPro" id="IPR016181">
    <property type="entry name" value="Acyl_CoA_acyltransferase"/>
</dbReference>